<sequence length="28" mass="2603">MSTANNYYGVGVGGAGGADGADDGRRGG</sequence>
<evidence type="ECO:0000313" key="2">
    <source>
        <dbReference type="Proteomes" id="UP000265631"/>
    </source>
</evidence>
<name>A0A395M5N3_9HYPO</name>
<dbReference type="AlphaFoldDB" id="A0A395M5N3"/>
<gene>
    <name evidence="1" type="ORF">FIE12Z_12558</name>
</gene>
<organism evidence="1 2">
    <name type="scientific">Fusarium flagelliforme</name>
    <dbReference type="NCBI Taxonomy" id="2675880"/>
    <lineage>
        <taxon>Eukaryota</taxon>
        <taxon>Fungi</taxon>
        <taxon>Dikarya</taxon>
        <taxon>Ascomycota</taxon>
        <taxon>Pezizomycotina</taxon>
        <taxon>Sordariomycetes</taxon>
        <taxon>Hypocreomycetidae</taxon>
        <taxon>Hypocreales</taxon>
        <taxon>Nectriaceae</taxon>
        <taxon>Fusarium</taxon>
        <taxon>Fusarium incarnatum-equiseti species complex</taxon>
    </lineage>
</organism>
<reference evidence="1 2" key="1">
    <citation type="journal article" date="2018" name="PLoS Pathog.">
        <title>Evolution of structural diversity of trichothecenes, a family of toxins produced by plant pathogenic and entomopathogenic fungi.</title>
        <authorList>
            <person name="Proctor R.H."/>
            <person name="McCormick S.P."/>
            <person name="Kim H.S."/>
            <person name="Cardoza R.E."/>
            <person name="Stanley A.M."/>
            <person name="Lindo L."/>
            <person name="Kelly A."/>
            <person name="Brown D.W."/>
            <person name="Lee T."/>
            <person name="Vaughan M.M."/>
            <person name="Alexander N.J."/>
            <person name="Busman M."/>
            <person name="Gutierrez S."/>
        </authorList>
    </citation>
    <scope>NUCLEOTIDE SEQUENCE [LARGE SCALE GENOMIC DNA]</scope>
    <source>
        <strain evidence="1 2">NRRL 13405</strain>
    </source>
</reference>
<protein>
    <submittedName>
        <fullName evidence="1">Uncharacterized protein</fullName>
    </submittedName>
</protein>
<evidence type="ECO:0000313" key="1">
    <source>
        <dbReference type="EMBL" id="RFN43192.1"/>
    </source>
</evidence>
<feature type="non-terminal residue" evidence="1">
    <location>
        <position position="28"/>
    </location>
</feature>
<dbReference type="Proteomes" id="UP000265631">
    <property type="component" value="Unassembled WGS sequence"/>
</dbReference>
<dbReference type="EMBL" id="PXXK01000632">
    <property type="protein sequence ID" value="RFN43192.1"/>
    <property type="molecule type" value="Genomic_DNA"/>
</dbReference>
<comment type="caution">
    <text evidence="1">The sequence shown here is derived from an EMBL/GenBank/DDBJ whole genome shotgun (WGS) entry which is preliminary data.</text>
</comment>
<proteinExistence type="predicted"/>
<accession>A0A395M5N3</accession>
<keyword evidence="2" id="KW-1185">Reference proteome</keyword>